<name>A0A5M6IB05_9PROT</name>
<keyword evidence="3" id="KW-1185">Reference proteome</keyword>
<dbReference type="InterPro" id="IPR050312">
    <property type="entry name" value="IolE/XylAMocC-like"/>
</dbReference>
<dbReference type="RefSeq" id="WP_150063040.1">
    <property type="nucleotide sequence ID" value="NZ_JACHII010000012.1"/>
</dbReference>
<evidence type="ECO:0000313" key="3">
    <source>
        <dbReference type="Proteomes" id="UP000324065"/>
    </source>
</evidence>
<comment type="caution">
    <text evidence="2">The sequence shown here is derived from an EMBL/GenBank/DDBJ whole genome shotgun (WGS) entry which is preliminary data.</text>
</comment>
<sequence>MTTVSSLGVMLTRYDAAALPGAFDMLEAAGAAHVEINPALLHAIVNGRPHTPVVNQIVAALQGRPLGVVLHAPLSLNLMDDTNAAIQRSVGEASLEIAAALGARRMVVHPGWIETSRLRLERDALMARERDGLRALGDVAASAGVTLCLENMPTNEDYADGSLINHGLDCRSVAAQVAAVDHPNVAATIDVSHAYIASRCQGFTLTDQLCALAPVTRHMHLHDSFGKVPTLPRPRAGETLAYGMGDLHLPLGWGDLPWETALTGLPLPDEVSLTLEITPRYATAETLADSVTRARALAARLTGTARRAAAE</sequence>
<feature type="domain" description="Xylose isomerase-like TIM barrel" evidence="1">
    <location>
        <begin position="24"/>
        <end position="265"/>
    </location>
</feature>
<dbReference type="OrthoDB" id="127676at2"/>
<dbReference type="EMBL" id="VWPJ01000013">
    <property type="protein sequence ID" value="KAA5604909.1"/>
    <property type="molecule type" value="Genomic_DNA"/>
</dbReference>
<dbReference type="PANTHER" id="PTHR12110">
    <property type="entry name" value="HYDROXYPYRUVATE ISOMERASE"/>
    <property type="match status" value="1"/>
</dbReference>
<gene>
    <name evidence="2" type="ORF">F1188_13905</name>
</gene>
<evidence type="ECO:0000259" key="1">
    <source>
        <dbReference type="Pfam" id="PF01261"/>
    </source>
</evidence>
<dbReference type="SUPFAM" id="SSF51658">
    <property type="entry name" value="Xylose isomerase-like"/>
    <property type="match status" value="1"/>
</dbReference>
<keyword evidence="2" id="KW-0413">Isomerase</keyword>
<dbReference type="AlphaFoldDB" id="A0A5M6IB05"/>
<organism evidence="2 3">
    <name type="scientific">Roseospira marina</name>
    <dbReference type="NCBI Taxonomy" id="140057"/>
    <lineage>
        <taxon>Bacteria</taxon>
        <taxon>Pseudomonadati</taxon>
        <taxon>Pseudomonadota</taxon>
        <taxon>Alphaproteobacteria</taxon>
        <taxon>Rhodospirillales</taxon>
        <taxon>Rhodospirillaceae</taxon>
        <taxon>Roseospira</taxon>
    </lineage>
</organism>
<proteinExistence type="predicted"/>
<accession>A0A5M6IB05</accession>
<reference evidence="2 3" key="1">
    <citation type="submission" date="2019-09" db="EMBL/GenBank/DDBJ databases">
        <title>Genome sequence of Roseospira marina, one of the more divergent members of the non-sulfur purple photosynthetic bacterial family, the Rhodospirillaceae.</title>
        <authorList>
            <person name="Meyer T."/>
            <person name="Kyndt J."/>
        </authorList>
    </citation>
    <scope>NUCLEOTIDE SEQUENCE [LARGE SCALE GENOMIC DNA]</scope>
    <source>
        <strain evidence="2 3">DSM 15113</strain>
    </source>
</reference>
<dbReference type="GO" id="GO:0016853">
    <property type="term" value="F:isomerase activity"/>
    <property type="evidence" value="ECO:0007669"/>
    <property type="project" value="UniProtKB-KW"/>
</dbReference>
<dbReference type="InterPro" id="IPR013022">
    <property type="entry name" value="Xyl_isomerase-like_TIM-brl"/>
</dbReference>
<evidence type="ECO:0000313" key="2">
    <source>
        <dbReference type="EMBL" id="KAA5604909.1"/>
    </source>
</evidence>
<dbReference type="Pfam" id="PF01261">
    <property type="entry name" value="AP_endonuc_2"/>
    <property type="match status" value="1"/>
</dbReference>
<dbReference type="InterPro" id="IPR036237">
    <property type="entry name" value="Xyl_isomerase-like_sf"/>
</dbReference>
<protein>
    <submittedName>
        <fullName evidence="2">Sugar phosphate isomerase/epimerase</fullName>
    </submittedName>
</protein>
<dbReference type="Proteomes" id="UP000324065">
    <property type="component" value="Unassembled WGS sequence"/>
</dbReference>
<dbReference type="Gene3D" id="3.20.20.150">
    <property type="entry name" value="Divalent-metal-dependent TIM barrel enzymes"/>
    <property type="match status" value="1"/>
</dbReference>